<accession>A0A0E9QTG6</accession>
<reference evidence="2" key="2">
    <citation type="journal article" date="2015" name="Fish Shellfish Immunol.">
        <title>Early steps in the European eel (Anguilla anguilla)-Vibrio vulnificus interaction in the gills: Role of the RtxA13 toxin.</title>
        <authorList>
            <person name="Callol A."/>
            <person name="Pajuelo D."/>
            <person name="Ebbesson L."/>
            <person name="Teles M."/>
            <person name="MacKenzie S."/>
            <person name="Amaro C."/>
        </authorList>
    </citation>
    <scope>NUCLEOTIDE SEQUENCE</scope>
</reference>
<evidence type="ECO:0000256" key="1">
    <source>
        <dbReference type="SAM" id="MobiDB-lite"/>
    </source>
</evidence>
<dbReference type="AlphaFoldDB" id="A0A0E9QTG6"/>
<sequence length="23" mass="2761">MQNTGFTNSYLHYKDQEEGTIKR</sequence>
<feature type="compositionally biased region" description="Basic and acidic residues" evidence="1">
    <location>
        <begin position="12"/>
        <end position="23"/>
    </location>
</feature>
<feature type="compositionally biased region" description="Polar residues" evidence="1">
    <location>
        <begin position="1"/>
        <end position="10"/>
    </location>
</feature>
<protein>
    <submittedName>
        <fullName evidence="2">Uncharacterized protein</fullName>
    </submittedName>
</protein>
<organism evidence="2">
    <name type="scientific">Anguilla anguilla</name>
    <name type="common">European freshwater eel</name>
    <name type="synonym">Muraena anguilla</name>
    <dbReference type="NCBI Taxonomy" id="7936"/>
    <lineage>
        <taxon>Eukaryota</taxon>
        <taxon>Metazoa</taxon>
        <taxon>Chordata</taxon>
        <taxon>Craniata</taxon>
        <taxon>Vertebrata</taxon>
        <taxon>Euteleostomi</taxon>
        <taxon>Actinopterygii</taxon>
        <taxon>Neopterygii</taxon>
        <taxon>Teleostei</taxon>
        <taxon>Anguilliformes</taxon>
        <taxon>Anguillidae</taxon>
        <taxon>Anguilla</taxon>
    </lineage>
</organism>
<feature type="region of interest" description="Disordered" evidence="1">
    <location>
        <begin position="1"/>
        <end position="23"/>
    </location>
</feature>
<proteinExistence type="predicted"/>
<name>A0A0E9QTG6_ANGAN</name>
<evidence type="ECO:0000313" key="2">
    <source>
        <dbReference type="EMBL" id="JAH20236.1"/>
    </source>
</evidence>
<dbReference type="EMBL" id="GBXM01088341">
    <property type="protein sequence ID" value="JAH20236.1"/>
    <property type="molecule type" value="Transcribed_RNA"/>
</dbReference>
<reference evidence="2" key="1">
    <citation type="submission" date="2014-11" db="EMBL/GenBank/DDBJ databases">
        <authorList>
            <person name="Amaro Gonzalez C."/>
        </authorList>
    </citation>
    <scope>NUCLEOTIDE SEQUENCE</scope>
</reference>